<protein>
    <submittedName>
        <fullName evidence="2">Uncharacterized protein</fullName>
    </submittedName>
</protein>
<comment type="caution">
    <text evidence="2">The sequence shown here is derived from an EMBL/GenBank/DDBJ whole genome shotgun (WGS) entry which is preliminary data.</text>
</comment>
<sequence length="92" mass="10888">MYSEKPVKSSRKRPRAGQVHAWASSRGIPLTRLHRELFPKQDVGYRHFINVLNGHRNNEKVFRKVTRRLAPDIARQLNIPQHLVRQILFPEK</sequence>
<organism evidence="2">
    <name type="scientific">marine sediment metagenome</name>
    <dbReference type="NCBI Taxonomy" id="412755"/>
    <lineage>
        <taxon>unclassified sequences</taxon>
        <taxon>metagenomes</taxon>
        <taxon>ecological metagenomes</taxon>
    </lineage>
</organism>
<evidence type="ECO:0000313" key="2">
    <source>
        <dbReference type="EMBL" id="KKN06455.1"/>
    </source>
</evidence>
<proteinExistence type="predicted"/>
<dbReference type="EMBL" id="LAZR01004689">
    <property type="protein sequence ID" value="KKN06455.1"/>
    <property type="molecule type" value="Genomic_DNA"/>
</dbReference>
<name>A0A0F9MGF8_9ZZZZ</name>
<reference evidence="2" key="1">
    <citation type="journal article" date="2015" name="Nature">
        <title>Complex archaea that bridge the gap between prokaryotes and eukaryotes.</title>
        <authorList>
            <person name="Spang A."/>
            <person name="Saw J.H."/>
            <person name="Jorgensen S.L."/>
            <person name="Zaremba-Niedzwiedzka K."/>
            <person name="Martijn J."/>
            <person name="Lind A.E."/>
            <person name="van Eijk R."/>
            <person name="Schleper C."/>
            <person name="Guy L."/>
            <person name="Ettema T.J."/>
        </authorList>
    </citation>
    <scope>NUCLEOTIDE SEQUENCE</scope>
</reference>
<dbReference type="AlphaFoldDB" id="A0A0F9MGF8"/>
<evidence type="ECO:0000256" key="1">
    <source>
        <dbReference type="SAM" id="MobiDB-lite"/>
    </source>
</evidence>
<gene>
    <name evidence="2" type="ORF">LCGC14_1077110</name>
</gene>
<feature type="region of interest" description="Disordered" evidence="1">
    <location>
        <begin position="1"/>
        <end position="21"/>
    </location>
</feature>
<accession>A0A0F9MGF8</accession>